<organism evidence="5 6">
    <name type="scientific">Leucobacter iarius</name>
    <dbReference type="NCBI Taxonomy" id="333963"/>
    <lineage>
        <taxon>Bacteria</taxon>
        <taxon>Bacillati</taxon>
        <taxon>Actinomycetota</taxon>
        <taxon>Actinomycetes</taxon>
        <taxon>Micrococcales</taxon>
        <taxon>Microbacteriaceae</taxon>
        <taxon>Leucobacter</taxon>
    </lineage>
</organism>
<dbReference type="CDD" id="cd03794">
    <property type="entry name" value="GT4_WbuB-like"/>
    <property type="match status" value="1"/>
</dbReference>
<comment type="caution">
    <text evidence="5">The sequence shown here is derived from an EMBL/GenBank/DDBJ whole genome shotgun (WGS) entry which is preliminary data.</text>
</comment>
<dbReference type="Proteomes" id="UP001500851">
    <property type="component" value="Unassembled WGS sequence"/>
</dbReference>
<dbReference type="RefSeq" id="WP_344029342.1">
    <property type="nucleotide sequence ID" value="NZ_BAAAOB010000001.1"/>
</dbReference>
<evidence type="ECO:0000256" key="2">
    <source>
        <dbReference type="ARBA" id="ARBA00022676"/>
    </source>
</evidence>
<dbReference type="EMBL" id="BAAAOB010000001">
    <property type="protein sequence ID" value="GAA1780597.1"/>
    <property type="molecule type" value="Genomic_DNA"/>
</dbReference>
<sequence>MRVAIASRIFEPEPSAASVRLAALANALTEAGHEVTVLTVKPPKHLAAAADDGARAYRVRRFPVLRDRTGYVRGYLQYLSFDVPLLFRILFGSRFDAVVIEPPPTTGFFGRIATAIRRTPYVYYAADIWSDAASQTGAGGAIVRIVAAVERWVLRGARIVLAVSPGVRDRLAELGITEGVTMIGNGVDVTPYGADGAAVETEHPTFVYAGTASEWHGAEVLVDAFAAVRAQREDARLLFIGGGSERERLVERTHELGVSAAVEFRPVLPPAALAEVLRGAAASVATCRPGAGYDFAFPTKLYSSAACGTPVIFAGLGPALEFVRSEVDGRAIGEGTPWDAEELAAAMLRELAAPATPAQRSATAAWAADNVSIRRSAQAAVREIEQEIGPGTR</sequence>
<accession>A0ABN2L9W9</accession>
<evidence type="ECO:0000313" key="6">
    <source>
        <dbReference type="Proteomes" id="UP001500851"/>
    </source>
</evidence>
<protein>
    <recommendedName>
        <fullName evidence="1">D-inositol 3-phosphate glycosyltransferase</fullName>
    </recommendedName>
</protein>
<dbReference type="InterPro" id="IPR028098">
    <property type="entry name" value="Glyco_trans_4-like_N"/>
</dbReference>
<evidence type="ECO:0000256" key="3">
    <source>
        <dbReference type="ARBA" id="ARBA00022679"/>
    </source>
</evidence>
<keyword evidence="6" id="KW-1185">Reference proteome</keyword>
<dbReference type="Pfam" id="PF13579">
    <property type="entry name" value="Glyco_trans_4_4"/>
    <property type="match status" value="1"/>
</dbReference>
<feature type="domain" description="Glycosyltransferase subfamily 4-like N-terminal" evidence="4">
    <location>
        <begin position="17"/>
        <end position="186"/>
    </location>
</feature>
<keyword evidence="2" id="KW-0328">Glycosyltransferase</keyword>
<dbReference type="Pfam" id="PF13692">
    <property type="entry name" value="Glyco_trans_1_4"/>
    <property type="match status" value="1"/>
</dbReference>
<proteinExistence type="predicted"/>
<evidence type="ECO:0000313" key="5">
    <source>
        <dbReference type="EMBL" id="GAA1780597.1"/>
    </source>
</evidence>
<dbReference type="PANTHER" id="PTHR45947">
    <property type="entry name" value="SULFOQUINOVOSYL TRANSFERASE SQD2"/>
    <property type="match status" value="1"/>
</dbReference>
<evidence type="ECO:0000259" key="4">
    <source>
        <dbReference type="Pfam" id="PF13579"/>
    </source>
</evidence>
<name>A0ABN2L9W9_9MICO</name>
<dbReference type="InterPro" id="IPR050194">
    <property type="entry name" value="Glycosyltransferase_grp1"/>
</dbReference>
<dbReference type="PANTHER" id="PTHR45947:SF3">
    <property type="entry name" value="SULFOQUINOVOSYL TRANSFERASE SQD2"/>
    <property type="match status" value="1"/>
</dbReference>
<evidence type="ECO:0000256" key="1">
    <source>
        <dbReference type="ARBA" id="ARBA00021292"/>
    </source>
</evidence>
<dbReference type="SUPFAM" id="SSF53756">
    <property type="entry name" value="UDP-Glycosyltransferase/glycogen phosphorylase"/>
    <property type="match status" value="1"/>
</dbReference>
<keyword evidence="3" id="KW-0808">Transferase</keyword>
<dbReference type="Gene3D" id="3.40.50.2000">
    <property type="entry name" value="Glycogen Phosphorylase B"/>
    <property type="match status" value="2"/>
</dbReference>
<gene>
    <name evidence="5" type="ORF">GCM10009768_06900</name>
</gene>
<reference evidence="5 6" key="1">
    <citation type="journal article" date="2019" name="Int. J. Syst. Evol. Microbiol.">
        <title>The Global Catalogue of Microorganisms (GCM) 10K type strain sequencing project: providing services to taxonomists for standard genome sequencing and annotation.</title>
        <authorList>
            <consortium name="The Broad Institute Genomics Platform"/>
            <consortium name="The Broad Institute Genome Sequencing Center for Infectious Disease"/>
            <person name="Wu L."/>
            <person name="Ma J."/>
        </authorList>
    </citation>
    <scope>NUCLEOTIDE SEQUENCE [LARGE SCALE GENOMIC DNA]</scope>
    <source>
        <strain evidence="5 6">JCM 14736</strain>
    </source>
</reference>